<dbReference type="Proteomes" id="UP000218385">
    <property type="component" value="Chromosome"/>
</dbReference>
<dbReference type="EMBL" id="CP023466">
    <property type="protein sequence ID" value="ATE77751.1"/>
    <property type="molecule type" value="Genomic_DNA"/>
</dbReference>
<accession>A0AB33EF64</accession>
<gene>
    <name evidence="1" type="ORF">CNN82_15415</name>
</gene>
<protein>
    <submittedName>
        <fullName evidence="1">Uncharacterized protein</fullName>
    </submittedName>
</protein>
<organism evidence="1 2">
    <name type="scientific">Pseudomonas frederiksbergensis</name>
    <dbReference type="NCBI Taxonomy" id="104087"/>
    <lineage>
        <taxon>Bacteria</taxon>
        <taxon>Pseudomonadati</taxon>
        <taxon>Pseudomonadota</taxon>
        <taxon>Gammaproteobacteria</taxon>
        <taxon>Pseudomonadales</taxon>
        <taxon>Pseudomonadaceae</taxon>
        <taxon>Pseudomonas</taxon>
    </lineage>
</organism>
<dbReference type="AlphaFoldDB" id="A0AB33EF64"/>
<name>A0AB33EF64_9PSED</name>
<sequence length="72" mass="8607">MFQLETEPCVKRGCRWLQFNRGFALTERRYRRFAAAPFHRLLVSFAQTLKTARVFIRTVYFEQRCVLAFDAA</sequence>
<reference evidence="1 2" key="1">
    <citation type="submission" date="2017-09" db="EMBL/GenBank/DDBJ databases">
        <title>Complete Genome sequence of Lysobacter capsici KNU-15.</title>
        <authorList>
            <person name="Kim M.-C."/>
            <person name="Yi H."/>
            <person name="Lee D.-W."/>
            <person name="Shin J.-H."/>
        </authorList>
    </citation>
    <scope>NUCLEOTIDE SEQUENCE [LARGE SCALE GENOMIC DNA]</scope>
    <source>
        <strain evidence="1 2">KNU-15</strain>
    </source>
</reference>
<evidence type="ECO:0000313" key="1">
    <source>
        <dbReference type="EMBL" id="ATE77751.1"/>
    </source>
</evidence>
<evidence type="ECO:0000313" key="2">
    <source>
        <dbReference type="Proteomes" id="UP000218385"/>
    </source>
</evidence>
<proteinExistence type="predicted"/>